<dbReference type="GO" id="GO:0005886">
    <property type="term" value="C:plasma membrane"/>
    <property type="evidence" value="ECO:0007669"/>
    <property type="project" value="UniProtKB-SubCell"/>
</dbReference>
<gene>
    <name evidence="10" type="ORF">CEUTPL_LOCUS8754</name>
</gene>
<dbReference type="OrthoDB" id="6819047at2759"/>
<name>A0A9N9MNC2_9CUCU</name>
<keyword evidence="6" id="KW-0675">Receptor</keyword>
<dbReference type="InterPro" id="IPR052192">
    <property type="entry name" value="Insect_Ionotropic_Sensory_Rcpt"/>
</dbReference>
<reference evidence="10" key="1">
    <citation type="submission" date="2022-01" db="EMBL/GenBank/DDBJ databases">
        <authorList>
            <person name="King R."/>
        </authorList>
    </citation>
    <scope>NUCLEOTIDE SEQUENCE</scope>
</reference>
<comment type="subcellular location">
    <subcellularLocation>
        <location evidence="1">Cell membrane</location>
        <topology evidence="1">Multi-pass membrane protein</topology>
    </subcellularLocation>
</comment>
<keyword evidence="3 8" id="KW-0812">Transmembrane</keyword>
<evidence type="ECO:0000256" key="4">
    <source>
        <dbReference type="ARBA" id="ARBA00022989"/>
    </source>
</evidence>
<evidence type="ECO:0000256" key="7">
    <source>
        <dbReference type="ARBA" id="ARBA00023180"/>
    </source>
</evidence>
<evidence type="ECO:0000256" key="5">
    <source>
        <dbReference type="ARBA" id="ARBA00023136"/>
    </source>
</evidence>
<evidence type="ECO:0000256" key="1">
    <source>
        <dbReference type="ARBA" id="ARBA00004651"/>
    </source>
</evidence>
<feature type="transmembrane region" description="Helical" evidence="8">
    <location>
        <begin position="308"/>
        <end position="328"/>
    </location>
</feature>
<evidence type="ECO:0000256" key="8">
    <source>
        <dbReference type="SAM" id="Phobius"/>
    </source>
</evidence>
<sequence>MLIHTVLLVTVLIPCVQLKIQYLPNVEQENIKFEEYLKQLNFTLENDKNCIAIVHSNISQAEDIINNWQITEKLAVQVLNAPIRHFSKNNTLYEHAILFVKNIQEIHDLTNRFLNQPTVWYSDPKYHVLLLEANNMINLTRELNLLWENHRILNFILIFVNKSKNLQKIYYNVFNKKLSKIPQNTNKIIDMEGYKIRTPMDRSSKVNAIYENGKCIAGRVCNLMNPFLKLFKAGIELVIPEGNERMSYYNTKLDLLSKKIDISFSEWFYTTEYRIYASYSIKPFLLVGVVPKAPVLPPLVTLFFIFDIYVWILIIISKIVFLYFNYVFQMIQLKRALKFILLGSSVYTIIFQNTFQGAVITALTTPKFFRDINNVDELACSGLKVYGEIAWREYLPEKLNITDMNYKVIGYYIWTLKETQASYLTSDYWGKNLLLNKTREGKYYSQYYHLTKDALGPGRITYLLARNSPFKKYFNTFLFLMNDFGMFLPFAEQEYRYKNEAAAGTTLNLEHLYGAFLLLICGLCFSMLVFWCEIIWNKKY</sequence>
<dbReference type="Proteomes" id="UP001152799">
    <property type="component" value="Chromosome 4"/>
</dbReference>
<evidence type="ECO:0000256" key="3">
    <source>
        <dbReference type="ARBA" id="ARBA00022692"/>
    </source>
</evidence>
<feature type="chain" id="PRO_5040346083" description="Ionotropic receptor" evidence="9">
    <location>
        <begin position="19"/>
        <end position="540"/>
    </location>
</feature>
<keyword evidence="5 8" id="KW-0472">Membrane</keyword>
<evidence type="ECO:0000256" key="6">
    <source>
        <dbReference type="ARBA" id="ARBA00023170"/>
    </source>
</evidence>
<feature type="signal peptide" evidence="9">
    <location>
        <begin position="1"/>
        <end position="18"/>
    </location>
</feature>
<dbReference type="AlphaFoldDB" id="A0A9N9MNC2"/>
<keyword evidence="4 8" id="KW-1133">Transmembrane helix</keyword>
<dbReference type="EMBL" id="OU892280">
    <property type="protein sequence ID" value="CAG9768207.1"/>
    <property type="molecule type" value="Genomic_DNA"/>
</dbReference>
<organism evidence="10 11">
    <name type="scientific">Ceutorhynchus assimilis</name>
    <name type="common">cabbage seed weevil</name>
    <dbReference type="NCBI Taxonomy" id="467358"/>
    <lineage>
        <taxon>Eukaryota</taxon>
        <taxon>Metazoa</taxon>
        <taxon>Ecdysozoa</taxon>
        <taxon>Arthropoda</taxon>
        <taxon>Hexapoda</taxon>
        <taxon>Insecta</taxon>
        <taxon>Pterygota</taxon>
        <taxon>Neoptera</taxon>
        <taxon>Endopterygota</taxon>
        <taxon>Coleoptera</taxon>
        <taxon>Polyphaga</taxon>
        <taxon>Cucujiformia</taxon>
        <taxon>Curculionidae</taxon>
        <taxon>Ceutorhynchinae</taxon>
        <taxon>Ceutorhynchus</taxon>
    </lineage>
</organism>
<keyword evidence="2" id="KW-1003">Cell membrane</keyword>
<evidence type="ECO:0000256" key="2">
    <source>
        <dbReference type="ARBA" id="ARBA00022475"/>
    </source>
</evidence>
<evidence type="ECO:0000256" key="9">
    <source>
        <dbReference type="SAM" id="SignalP"/>
    </source>
</evidence>
<accession>A0A9N9MNC2</accession>
<keyword evidence="7" id="KW-0325">Glycoprotein</keyword>
<dbReference type="PANTHER" id="PTHR42643:SF24">
    <property type="entry name" value="IONOTROPIC RECEPTOR 60A"/>
    <property type="match status" value="1"/>
</dbReference>
<proteinExistence type="predicted"/>
<evidence type="ECO:0000313" key="11">
    <source>
        <dbReference type="Proteomes" id="UP001152799"/>
    </source>
</evidence>
<keyword evidence="11" id="KW-1185">Reference proteome</keyword>
<feature type="transmembrane region" description="Helical" evidence="8">
    <location>
        <begin position="511"/>
        <end position="536"/>
    </location>
</feature>
<dbReference type="PANTHER" id="PTHR42643">
    <property type="entry name" value="IONOTROPIC RECEPTOR 20A-RELATED"/>
    <property type="match status" value="1"/>
</dbReference>
<protein>
    <recommendedName>
        <fullName evidence="12">Ionotropic receptor</fullName>
    </recommendedName>
</protein>
<evidence type="ECO:0000313" key="10">
    <source>
        <dbReference type="EMBL" id="CAG9768207.1"/>
    </source>
</evidence>
<keyword evidence="9" id="KW-0732">Signal</keyword>
<evidence type="ECO:0008006" key="12">
    <source>
        <dbReference type="Google" id="ProtNLM"/>
    </source>
</evidence>